<sequence>MVENIGNGGCLTRQLGCRFSGCGWQQALDLSSAIHDEVPLEGGGWDSRERLPLVASSSSLPTLTRSPIPMVPPQEEIAQGRGFLVDAARSLIGSRPAFVGQPANIIPWSGASVSGRATLGASEASSADSELHEKVNLMGVLGSPGKADSSASIHGVSSSGDMPGPGWEMAVTALSEDTLCQPKGHGHVSCRSSGILEALSIEPEHNGRVGPVGDFVGGAAGSRG</sequence>
<dbReference type="Proteomes" id="UP000827872">
    <property type="component" value="Linkage Group LG07"/>
</dbReference>
<evidence type="ECO:0000313" key="1">
    <source>
        <dbReference type="EMBL" id="KAH7995101.1"/>
    </source>
</evidence>
<comment type="caution">
    <text evidence="1">The sequence shown here is derived from an EMBL/GenBank/DDBJ whole genome shotgun (WGS) entry which is preliminary data.</text>
</comment>
<keyword evidence="2" id="KW-1185">Reference proteome</keyword>
<name>A0ACB8ER88_9SAUR</name>
<accession>A0ACB8ER88</accession>
<proteinExistence type="predicted"/>
<protein>
    <submittedName>
        <fullName evidence="1">Uncharacterized protein</fullName>
    </submittedName>
</protein>
<gene>
    <name evidence="1" type="ORF">K3G42_021263</name>
</gene>
<reference evidence="1" key="1">
    <citation type="submission" date="2021-08" db="EMBL/GenBank/DDBJ databases">
        <title>The first chromosome-level gecko genome reveals the dynamic sex chromosomes of Neotropical dwarf geckos (Sphaerodactylidae: Sphaerodactylus).</title>
        <authorList>
            <person name="Pinto B.J."/>
            <person name="Keating S.E."/>
            <person name="Gamble T."/>
        </authorList>
    </citation>
    <scope>NUCLEOTIDE SEQUENCE</scope>
    <source>
        <strain evidence="1">TG3544</strain>
    </source>
</reference>
<organism evidence="1 2">
    <name type="scientific">Sphaerodactylus townsendi</name>
    <dbReference type="NCBI Taxonomy" id="933632"/>
    <lineage>
        <taxon>Eukaryota</taxon>
        <taxon>Metazoa</taxon>
        <taxon>Chordata</taxon>
        <taxon>Craniata</taxon>
        <taxon>Vertebrata</taxon>
        <taxon>Euteleostomi</taxon>
        <taxon>Lepidosauria</taxon>
        <taxon>Squamata</taxon>
        <taxon>Bifurcata</taxon>
        <taxon>Gekkota</taxon>
        <taxon>Sphaerodactylidae</taxon>
        <taxon>Sphaerodactylus</taxon>
    </lineage>
</organism>
<dbReference type="EMBL" id="CM037620">
    <property type="protein sequence ID" value="KAH7995101.1"/>
    <property type="molecule type" value="Genomic_DNA"/>
</dbReference>
<evidence type="ECO:0000313" key="2">
    <source>
        <dbReference type="Proteomes" id="UP000827872"/>
    </source>
</evidence>